<protein>
    <recommendedName>
        <fullName evidence="2">Membrane-associated protein TcaA</fullName>
    </recommendedName>
</protein>
<proteinExistence type="inferred from homology"/>
<evidence type="ECO:0000259" key="9">
    <source>
        <dbReference type="Pfam" id="PF22819"/>
    </source>
</evidence>
<comment type="caution">
    <text evidence="10">The sequence shown here is derived from an EMBL/GenBank/DDBJ whole genome shotgun (WGS) entry which is preliminary data.</text>
</comment>
<organism evidence="10 11">
    <name type="scientific">Staphylococcus warneri</name>
    <dbReference type="NCBI Taxonomy" id="1292"/>
    <lineage>
        <taxon>Bacteria</taxon>
        <taxon>Bacillati</taxon>
        <taxon>Bacillota</taxon>
        <taxon>Bacilli</taxon>
        <taxon>Bacillales</taxon>
        <taxon>Staphylococcaceae</taxon>
        <taxon>Staphylococcus</taxon>
    </lineage>
</organism>
<dbReference type="RefSeq" id="WP_160175631.1">
    <property type="nucleotide sequence ID" value="NZ_QXWP01000009.1"/>
</dbReference>
<evidence type="ECO:0000256" key="3">
    <source>
        <dbReference type="ARBA" id="ARBA00022723"/>
    </source>
</evidence>
<dbReference type="Pfam" id="PF22819">
    <property type="entry name" value="TcaA_5th"/>
    <property type="match status" value="1"/>
</dbReference>
<dbReference type="InterPro" id="IPR054528">
    <property type="entry name" value="TcaA_5th"/>
</dbReference>
<dbReference type="InterPro" id="IPR023599">
    <property type="entry name" value="Mem_prot_TcaA"/>
</dbReference>
<name>A0AB36BJQ6_STAWA</name>
<evidence type="ECO:0000256" key="1">
    <source>
        <dbReference type="ARBA" id="ARBA00006334"/>
    </source>
</evidence>
<sequence length="421" mass="48615">MEEEKRRKLTSKQIFIGVLSVIAILVIGLMIWIYHQTSPSGELDDLKKAVHSKDYQDISKHLSSSKYDISDSDIERLTMYIHKDIGLKNFDKQINQLKKSSKKENTDGKIGQIKDKHNQVILTVTNDGKKLFFVDKIHIEPMYHPVYIKEADNPASYQFENHDSSKDIKAKGNETTEIGEFIVGKYDVETTKELEQGSMDGQLTIDTSKKDKDKKIIAQQDFKQAQFKTEVSDAGDIDKNSLKINIDGKDKTYKEGKVYGYFPIEQTPDIYIKGDFDGETYKTNVRSIPNTNGVETLQFKFNQDAINKHKAKNKRIENKAKGFMKDYTEALNKAYKSSNFDDVSDYFVPNTDTANHIKKKVESKQKSKFKDGEVSNIKKDKSTINLVYKKEDEKNRQITSEYELQYDDKKEEFKIKSYQDI</sequence>
<dbReference type="GO" id="GO:0046677">
    <property type="term" value="P:response to antibiotic"/>
    <property type="evidence" value="ECO:0007669"/>
    <property type="project" value="InterPro"/>
</dbReference>
<reference evidence="10 11" key="1">
    <citation type="submission" date="2018-08" db="EMBL/GenBank/DDBJ databases">
        <title>Murine metabolic-syndrome-specific gut microbial biobank.</title>
        <authorList>
            <person name="Liu C."/>
        </authorList>
    </citation>
    <scope>NUCLEOTIDE SEQUENCE [LARGE SCALE GENOMIC DNA]</scope>
    <source>
        <strain evidence="10 11">1XD21-27</strain>
    </source>
</reference>
<dbReference type="GO" id="GO:0016020">
    <property type="term" value="C:membrane"/>
    <property type="evidence" value="ECO:0007669"/>
    <property type="project" value="InterPro"/>
</dbReference>
<evidence type="ECO:0000313" key="10">
    <source>
        <dbReference type="EMBL" id="NBH31619.1"/>
    </source>
</evidence>
<evidence type="ECO:0000259" key="8">
    <source>
        <dbReference type="Pfam" id="PF22813"/>
    </source>
</evidence>
<dbReference type="InterPro" id="IPR054529">
    <property type="entry name" value="TcaA_2nd"/>
</dbReference>
<keyword evidence="7" id="KW-0812">Transmembrane</keyword>
<feature type="domain" description="TcaA second" evidence="8">
    <location>
        <begin position="44"/>
        <end position="139"/>
    </location>
</feature>
<keyword evidence="7" id="KW-0472">Membrane</keyword>
<keyword evidence="4" id="KW-0863">Zinc-finger</keyword>
<comment type="similarity">
    <text evidence="1">Belongs to the TcaA family.</text>
</comment>
<dbReference type="AlphaFoldDB" id="A0AB36BJQ6"/>
<evidence type="ECO:0000256" key="4">
    <source>
        <dbReference type="ARBA" id="ARBA00022771"/>
    </source>
</evidence>
<keyword evidence="7" id="KW-1133">Transmembrane helix</keyword>
<feature type="domain" description="TcaA protein NTF2-like" evidence="9">
    <location>
        <begin position="317"/>
        <end position="418"/>
    </location>
</feature>
<dbReference type="PIRSF" id="PIRSF032522">
    <property type="entry name" value="TcaA"/>
    <property type="match status" value="1"/>
</dbReference>
<evidence type="ECO:0000256" key="5">
    <source>
        <dbReference type="ARBA" id="ARBA00022833"/>
    </source>
</evidence>
<evidence type="ECO:0000256" key="6">
    <source>
        <dbReference type="ARBA" id="ARBA00023251"/>
    </source>
</evidence>
<dbReference type="Pfam" id="PF22813">
    <property type="entry name" value="TcaA_2nd"/>
    <property type="match status" value="1"/>
</dbReference>
<evidence type="ECO:0000256" key="7">
    <source>
        <dbReference type="SAM" id="Phobius"/>
    </source>
</evidence>
<accession>A0AB36BJQ6</accession>
<dbReference type="EMBL" id="QXWP01000009">
    <property type="protein sequence ID" value="NBH31619.1"/>
    <property type="molecule type" value="Genomic_DNA"/>
</dbReference>
<evidence type="ECO:0000256" key="2">
    <source>
        <dbReference type="ARBA" id="ARBA00017896"/>
    </source>
</evidence>
<keyword evidence="5" id="KW-0862">Zinc</keyword>
<keyword evidence="6" id="KW-0046">Antibiotic resistance</keyword>
<feature type="transmembrane region" description="Helical" evidence="7">
    <location>
        <begin position="14"/>
        <end position="34"/>
    </location>
</feature>
<gene>
    <name evidence="10" type="ORF">D3Z30_11610</name>
</gene>
<evidence type="ECO:0000313" key="11">
    <source>
        <dbReference type="Proteomes" id="UP000481807"/>
    </source>
</evidence>
<keyword evidence="3" id="KW-0479">Metal-binding</keyword>
<dbReference type="Proteomes" id="UP000481807">
    <property type="component" value="Unassembled WGS sequence"/>
</dbReference>